<evidence type="ECO:0000256" key="6">
    <source>
        <dbReference type="ARBA" id="ARBA00022777"/>
    </source>
</evidence>
<comment type="catalytic activity">
    <reaction evidence="10">
        <text>L-threonyl-[protein] + ATP = O-phospho-L-threonyl-[protein] + ADP + H(+)</text>
        <dbReference type="Rhea" id="RHEA:46608"/>
        <dbReference type="Rhea" id="RHEA-COMP:11060"/>
        <dbReference type="Rhea" id="RHEA-COMP:11605"/>
        <dbReference type="ChEBI" id="CHEBI:15378"/>
        <dbReference type="ChEBI" id="CHEBI:30013"/>
        <dbReference type="ChEBI" id="CHEBI:30616"/>
        <dbReference type="ChEBI" id="CHEBI:61977"/>
        <dbReference type="ChEBI" id="CHEBI:456216"/>
        <dbReference type="EC" id="2.7.11.1"/>
    </reaction>
</comment>
<dbReference type="GO" id="GO:0005776">
    <property type="term" value="C:autophagosome"/>
    <property type="evidence" value="ECO:0007669"/>
    <property type="project" value="TreeGrafter"/>
</dbReference>
<name>A0A8K0L307_9PEZI</name>
<comment type="caution">
    <text evidence="15">The sequence shown here is derived from an EMBL/GenBank/DDBJ whole genome shotgun (WGS) entry which is preliminary data.</text>
</comment>
<feature type="region of interest" description="Disordered" evidence="12">
    <location>
        <begin position="303"/>
        <end position="323"/>
    </location>
</feature>
<reference evidence="15" key="1">
    <citation type="submission" date="2021-07" db="EMBL/GenBank/DDBJ databases">
        <title>Elsinoe batatas strain:CRI-CJ2 Genome sequencing and assembly.</title>
        <authorList>
            <person name="Huang L."/>
        </authorList>
    </citation>
    <scope>NUCLEOTIDE SEQUENCE</scope>
    <source>
        <strain evidence="15">CRI-CJ2</strain>
    </source>
</reference>
<dbReference type="EC" id="2.7.11.1" evidence="2"/>
<accession>A0A8K0L307</accession>
<keyword evidence="13" id="KW-1133">Transmembrane helix</keyword>
<dbReference type="Pfam" id="PF00069">
    <property type="entry name" value="Pkinase"/>
    <property type="match status" value="1"/>
</dbReference>
<dbReference type="GO" id="GO:0004674">
    <property type="term" value="F:protein serine/threonine kinase activity"/>
    <property type="evidence" value="ECO:0007669"/>
    <property type="project" value="UniProtKB-KW"/>
</dbReference>
<feature type="compositionally biased region" description="Basic residues" evidence="12">
    <location>
        <begin position="307"/>
        <end position="323"/>
    </location>
</feature>
<keyword evidence="5" id="KW-0547">Nucleotide-binding</keyword>
<keyword evidence="13" id="KW-0812">Transmembrane</keyword>
<evidence type="ECO:0000256" key="10">
    <source>
        <dbReference type="ARBA" id="ARBA00047899"/>
    </source>
</evidence>
<protein>
    <recommendedName>
        <fullName evidence="2">non-specific serine/threonine protein kinase</fullName>
        <ecNumber evidence="2">2.7.11.1</ecNumber>
    </recommendedName>
    <alternativeName>
        <fullName evidence="9">Autophagy-related protein 1</fullName>
    </alternativeName>
</protein>
<dbReference type="Proteomes" id="UP000809789">
    <property type="component" value="Unassembled WGS sequence"/>
</dbReference>
<dbReference type="OrthoDB" id="4062651at2759"/>
<dbReference type="InterPro" id="IPR045269">
    <property type="entry name" value="Atg1-like"/>
</dbReference>
<keyword evidence="6" id="KW-0418">Kinase</keyword>
<gene>
    <name evidence="15" type="ORF">KVT40_004035</name>
</gene>
<keyword evidence="8" id="KW-0072">Autophagy</keyword>
<dbReference type="Gene3D" id="1.10.510.10">
    <property type="entry name" value="Transferase(Phosphotransferase) domain 1"/>
    <property type="match status" value="1"/>
</dbReference>
<evidence type="ECO:0000313" key="15">
    <source>
        <dbReference type="EMBL" id="KAG8628162.1"/>
    </source>
</evidence>
<evidence type="ECO:0000256" key="8">
    <source>
        <dbReference type="ARBA" id="ARBA00023006"/>
    </source>
</evidence>
<keyword evidence="3" id="KW-0723">Serine/threonine-protein kinase</keyword>
<evidence type="ECO:0000256" key="1">
    <source>
        <dbReference type="ARBA" id="ARBA00004623"/>
    </source>
</evidence>
<evidence type="ECO:0000256" key="11">
    <source>
        <dbReference type="ARBA" id="ARBA00048679"/>
    </source>
</evidence>
<dbReference type="PANTHER" id="PTHR24348">
    <property type="entry name" value="SERINE/THREONINE-PROTEIN KINASE UNC-51-RELATED"/>
    <property type="match status" value="1"/>
</dbReference>
<proteinExistence type="predicted"/>
<dbReference type="SUPFAM" id="SSF56112">
    <property type="entry name" value="Protein kinase-like (PK-like)"/>
    <property type="match status" value="1"/>
</dbReference>
<evidence type="ECO:0000256" key="7">
    <source>
        <dbReference type="ARBA" id="ARBA00022840"/>
    </source>
</evidence>
<dbReference type="GO" id="GO:0000045">
    <property type="term" value="P:autophagosome assembly"/>
    <property type="evidence" value="ECO:0007669"/>
    <property type="project" value="TreeGrafter"/>
</dbReference>
<keyword evidence="4" id="KW-0808">Transferase</keyword>
<dbReference type="PROSITE" id="PS00108">
    <property type="entry name" value="PROTEIN_KINASE_ST"/>
    <property type="match status" value="1"/>
</dbReference>
<dbReference type="AlphaFoldDB" id="A0A8K0L307"/>
<comment type="subcellular location">
    <subcellularLocation>
        <location evidence="1">Preautophagosomal structure membrane</location>
        <topology evidence="1">Peripheral membrane protein</topology>
    </subcellularLocation>
</comment>
<feature type="domain" description="Protein kinase" evidence="14">
    <location>
        <begin position="98"/>
        <end position="335"/>
    </location>
</feature>
<evidence type="ECO:0000256" key="13">
    <source>
        <dbReference type="SAM" id="Phobius"/>
    </source>
</evidence>
<dbReference type="CDD" id="cd00180">
    <property type="entry name" value="PKc"/>
    <property type="match status" value="1"/>
</dbReference>
<keyword evidence="16" id="KW-1185">Reference proteome</keyword>
<dbReference type="PANTHER" id="PTHR24348:SF22">
    <property type="entry name" value="NON-SPECIFIC SERINE_THREONINE PROTEIN KINASE"/>
    <property type="match status" value="1"/>
</dbReference>
<keyword evidence="13" id="KW-0472">Membrane</keyword>
<sequence length="335" mass="37392">MPTKTAPPICVDPKLLDIRTPESIAARHISKEKSSKNRSNDPPSPTESTSDAETVASGPIHRSKSQGRTDLSPDVAADLEKDDRCHIIPNDEDRRTVLKRTHPDVICDRGDVFIAKLKHGGQSMVAKYVFGDEAADTLKKERSILARVKHENIIRAFASPNPDLVGGSILLEYFDNSRDLSSYSDEYHFCNLSKAQSMRVLKGIPGAILALWKQHITHADIKPENILITRHGPKLIDFGASLICNEKRECYIGTAPYAAPETIRHPDLLPNPGSWDIWAFGVTMLIVMRIICFRMMSHPSQGTLLKTTKRRRPSGKNGRKSCRRSGHIFRKAAMQ</sequence>
<dbReference type="GO" id="GO:0005829">
    <property type="term" value="C:cytosol"/>
    <property type="evidence" value="ECO:0007669"/>
    <property type="project" value="TreeGrafter"/>
</dbReference>
<feature type="region of interest" description="Disordered" evidence="12">
    <location>
        <begin position="21"/>
        <end position="75"/>
    </location>
</feature>
<dbReference type="SMART" id="SM00220">
    <property type="entry name" value="S_TKc"/>
    <property type="match status" value="1"/>
</dbReference>
<dbReference type="PROSITE" id="PS50011">
    <property type="entry name" value="PROTEIN_KINASE_DOM"/>
    <property type="match status" value="1"/>
</dbReference>
<evidence type="ECO:0000256" key="9">
    <source>
        <dbReference type="ARBA" id="ARBA00030237"/>
    </source>
</evidence>
<evidence type="ECO:0000256" key="4">
    <source>
        <dbReference type="ARBA" id="ARBA00022679"/>
    </source>
</evidence>
<dbReference type="InterPro" id="IPR000719">
    <property type="entry name" value="Prot_kinase_dom"/>
</dbReference>
<dbReference type="InterPro" id="IPR008271">
    <property type="entry name" value="Ser/Thr_kinase_AS"/>
</dbReference>
<organism evidence="15 16">
    <name type="scientific">Elsinoe batatas</name>
    <dbReference type="NCBI Taxonomy" id="2601811"/>
    <lineage>
        <taxon>Eukaryota</taxon>
        <taxon>Fungi</taxon>
        <taxon>Dikarya</taxon>
        <taxon>Ascomycota</taxon>
        <taxon>Pezizomycotina</taxon>
        <taxon>Dothideomycetes</taxon>
        <taxon>Dothideomycetidae</taxon>
        <taxon>Myriangiales</taxon>
        <taxon>Elsinoaceae</taxon>
        <taxon>Elsinoe</taxon>
    </lineage>
</organism>
<dbReference type="InterPro" id="IPR011009">
    <property type="entry name" value="Kinase-like_dom_sf"/>
</dbReference>
<comment type="catalytic activity">
    <reaction evidence="11">
        <text>L-seryl-[protein] + ATP = O-phospho-L-seryl-[protein] + ADP + H(+)</text>
        <dbReference type="Rhea" id="RHEA:17989"/>
        <dbReference type="Rhea" id="RHEA-COMP:9863"/>
        <dbReference type="Rhea" id="RHEA-COMP:11604"/>
        <dbReference type="ChEBI" id="CHEBI:15378"/>
        <dbReference type="ChEBI" id="CHEBI:29999"/>
        <dbReference type="ChEBI" id="CHEBI:30616"/>
        <dbReference type="ChEBI" id="CHEBI:83421"/>
        <dbReference type="ChEBI" id="CHEBI:456216"/>
        <dbReference type="EC" id="2.7.11.1"/>
    </reaction>
</comment>
<evidence type="ECO:0000313" key="16">
    <source>
        <dbReference type="Proteomes" id="UP000809789"/>
    </source>
</evidence>
<evidence type="ECO:0000256" key="5">
    <source>
        <dbReference type="ARBA" id="ARBA00022741"/>
    </source>
</evidence>
<keyword evidence="7" id="KW-0067">ATP-binding</keyword>
<dbReference type="EMBL" id="JAESVG020000004">
    <property type="protein sequence ID" value="KAG8628162.1"/>
    <property type="molecule type" value="Genomic_DNA"/>
</dbReference>
<evidence type="ECO:0000256" key="3">
    <source>
        <dbReference type="ARBA" id="ARBA00022527"/>
    </source>
</evidence>
<dbReference type="GO" id="GO:0005524">
    <property type="term" value="F:ATP binding"/>
    <property type="evidence" value="ECO:0007669"/>
    <property type="project" value="UniProtKB-KW"/>
</dbReference>
<evidence type="ECO:0000256" key="2">
    <source>
        <dbReference type="ARBA" id="ARBA00012513"/>
    </source>
</evidence>
<evidence type="ECO:0000259" key="14">
    <source>
        <dbReference type="PROSITE" id="PS50011"/>
    </source>
</evidence>
<feature type="compositionally biased region" description="Basic and acidic residues" evidence="12">
    <location>
        <begin position="29"/>
        <end position="39"/>
    </location>
</feature>
<dbReference type="GO" id="GO:0034045">
    <property type="term" value="C:phagophore assembly site membrane"/>
    <property type="evidence" value="ECO:0007669"/>
    <property type="project" value="UniProtKB-SubCell"/>
</dbReference>
<dbReference type="GO" id="GO:0010506">
    <property type="term" value="P:regulation of autophagy"/>
    <property type="evidence" value="ECO:0007669"/>
    <property type="project" value="InterPro"/>
</dbReference>
<feature type="transmembrane region" description="Helical" evidence="13">
    <location>
        <begin position="277"/>
        <end position="296"/>
    </location>
</feature>
<evidence type="ECO:0000256" key="12">
    <source>
        <dbReference type="SAM" id="MobiDB-lite"/>
    </source>
</evidence>